<name>A0A8J5R5L6_ZIZPA</name>
<evidence type="ECO:0000256" key="1">
    <source>
        <dbReference type="SAM" id="MobiDB-lite"/>
    </source>
</evidence>
<organism evidence="2 3">
    <name type="scientific">Zizania palustris</name>
    <name type="common">Northern wild rice</name>
    <dbReference type="NCBI Taxonomy" id="103762"/>
    <lineage>
        <taxon>Eukaryota</taxon>
        <taxon>Viridiplantae</taxon>
        <taxon>Streptophyta</taxon>
        <taxon>Embryophyta</taxon>
        <taxon>Tracheophyta</taxon>
        <taxon>Spermatophyta</taxon>
        <taxon>Magnoliopsida</taxon>
        <taxon>Liliopsida</taxon>
        <taxon>Poales</taxon>
        <taxon>Poaceae</taxon>
        <taxon>BOP clade</taxon>
        <taxon>Oryzoideae</taxon>
        <taxon>Oryzeae</taxon>
        <taxon>Zizaniinae</taxon>
        <taxon>Zizania</taxon>
    </lineage>
</organism>
<comment type="caution">
    <text evidence="2">The sequence shown here is derived from an EMBL/GenBank/DDBJ whole genome shotgun (WGS) entry which is preliminary data.</text>
</comment>
<protein>
    <submittedName>
        <fullName evidence="2">Uncharacterized protein</fullName>
    </submittedName>
</protein>
<evidence type="ECO:0000313" key="2">
    <source>
        <dbReference type="EMBL" id="KAG8046691.1"/>
    </source>
</evidence>
<feature type="region of interest" description="Disordered" evidence="1">
    <location>
        <begin position="1"/>
        <end position="144"/>
    </location>
</feature>
<feature type="compositionally biased region" description="Basic and acidic residues" evidence="1">
    <location>
        <begin position="80"/>
        <end position="97"/>
    </location>
</feature>
<reference evidence="2" key="2">
    <citation type="submission" date="2021-02" db="EMBL/GenBank/DDBJ databases">
        <authorList>
            <person name="Kimball J.A."/>
            <person name="Haas M.W."/>
            <person name="Macchietto M."/>
            <person name="Kono T."/>
            <person name="Duquette J."/>
            <person name="Shao M."/>
        </authorList>
    </citation>
    <scope>NUCLEOTIDE SEQUENCE</scope>
    <source>
        <tissue evidence="2">Fresh leaf tissue</tissue>
    </source>
</reference>
<reference evidence="2" key="1">
    <citation type="journal article" date="2021" name="bioRxiv">
        <title>Whole Genome Assembly and Annotation of Northern Wild Rice, Zizania palustris L., Supports a Whole Genome Duplication in the Zizania Genus.</title>
        <authorList>
            <person name="Haas M."/>
            <person name="Kono T."/>
            <person name="Macchietto M."/>
            <person name="Millas R."/>
            <person name="McGilp L."/>
            <person name="Shao M."/>
            <person name="Duquette J."/>
            <person name="Hirsch C.N."/>
            <person name="Kimball J."/>
        </authorList>
    </citation>
    <scope>NUCLEOTIDE SEQUENCE</scope>
    <source>
        <tissue evidence="2">Fresh leaf tissue</tissue>
    </source>
</reference>
<dbReference type="EMBL" id="JAAALK010000290">
    <property type="protein sequence ID" value="KAG8046691.1"/>
    <property type="molecule type" value="Genomic_DNA"/>
</dbReference>
<gene>
    <name evidence="2" type="ORF">GUJ93_ZPchr0008g12151</name>
</gene>
<proteinExistence type="predicted"/>
<keyword evidence="3" id="KW-1185">Reference proteome</keyword>
<dbReference type="Proteomes" id="UP000729402">
    <property type="component" value="Unassembled WGS sequence"/>
</dbReference>
<accession>A0A8J5R5L6</accession>
<dbReference type="AlphaFoldDB" id="A0A8J5R5L6"/>
<feature type="compositionally biased region" description="Basic residues" evidence="1">
    <location>
        <begin position="100"/>
        <end position="113"/>
    </location>
</feature>
<sequence>MRRQEVRTSRAGGRQRRRSRWRTTEAEPTGGGGGRRPGQAAMTADGSTPATAGGDPRLAADGGPTPRSDGMRPDSAANGLHDDGDGATRDNDLHDGPRQISRRAAKLWRRRRREGPDPAANDQIRRTTPGSSGQRLDLAHCHQI</sequence>
<evidence type="ECO:0000313" key="3">
    <source>
        <dbReference type="Proteomes" id="UP000729402"/>
    </source>
</evidence>